<evidence type="ECO:0000313" key="1">
    <source>
        <dbReference type="EMBL" id="KTD24939.1"/>
    </source>
</evidence>
<dbReference type="Proteomes" id="UP000054869">
    <property type="component" value="Unassembled WGS sequence"/>
</dbReference>
<proteinExistence type="predicted"/>
<organism evidence="1 2">
    <name type="scientific">Legionella lansingensis</name>
    <dbReference type="NCBI Taxonomy" id="45067"/>
    <lineage>
        <taxon>Bacteria</taxon>
        <taxon>Pseudomonadati</taxon>
        <taxon>Pseudomonadota</taxon>
        <taxon>Gammaproteobacteria</taxon>
        <taxon>Legionellales</taxon>
        <taxon>Legionellaceae</taxon>
        <taxon>Legionella</taxon>
    </lineage>
</organism>
<dbReference type="EMBL" id="LNYI01000007">
    <property type="protein sequence ID" value="KTD24939.1"/>
    <property type="molecule type" value="Genomic_DNA"/>
</dbReference>
<gene>
    <name evidence="1" type="ORF">Llan_0293</name>
</gene>
<dbReference type="PATRIC" id="fig|45067.4.peg.309"/>
<keyword evidence="2" id="KW-1185">Reference proteome</keyword>
<dbReference type="eggNOG" id="ENOG5030MHG">
    <property type="taxonomic scope" value="Bacteria"/>
</dbReference>
<sequence length="578" mass="65009">MFSFFGGLLKAGYYTLSSLSQGKPGNFEDMRVAQKNRMNSVVDLMSNLNYSPEQIAARKQYWYSQVLFLATFLTQLSGKIDMDVQVHDKENLSKTIDTLLTKLDEESFFQNFLRFLEESENSLPISNLEEGLVTELEEQQNTVKKGDVIEEVKRLTRKGRFVIVNDAANSHRDGAAKYSKGSLEELFSRFTDQAIKLVLHFDDVHQRNADKGMSHLGVPPPQINVNDYQKRYLKMVLTIMSNLIKGEEYLESPQFFNDLFNAFPSADGLPIYFDMQNNAYEVPVDGGFFSCRVFKDTAAVKTMDKLLEHLDDPSYPIGMASFAAPDLRVLETTPLDTRATSNRILANPTEEGTLGYMIDQGISFQCEQAIAMAKKATRPVHVLFVLPGCGAFKNPEKIAAAHFVSTIKYYEEQFAENKISFNIVEYNARLAGLLDTTYQSVGKELSELNKAIHQTKNPLIKNRAIAVRESILSLYDSGNAMTDLIPLITATTNLLRCKPEEKASLIGDYKKLVENFHKQPDDLSHNLHAAMMKFVSGIARFFGIKHFDKDAAFKDSANELTSNLSDKGSTPEDSVLKL</sequence>
<name>A0A0W0VXT5_9GAMM</name>
<evidence type="ECO:0000313" key="2">
    <source>
        <dbReference type="Proteomes" id="UP000054869"/>
    </source>
</evidence>
<comment type="caution">
    <text evidence="1">The sequence shown here is derived from an EMBL/GenBank/DDBJ whole genome shotgun (WGS) entry which is preliminary data.</text>
</comment>
<accession>A0A0W0VXT5</accession>
<reference evidence="1 2" key="1">
    <citation type="submission" date="2015-11" db="EMBL/GenBank/DDBJ databases">
        <title>Genomic analysis of 38 Legionella species identifies large and diverse effector repertoires.</title>
        <authorList>
            <person name="Burstein D."/>
            <person name="Amaro F."/>
            <person name="Zusman T."/>
            <person name="Lifshitz Z."/>
            <person name="Cohen O."/>
            <person name="Gilbert J.A."/>
            <person name="Pupko T."/>
            <person name="Shuman H.A."/>
            <person name="Segal G."/>
        </authorList>
    </citation>
    <scope>NUCLEOTIDE SEQUENCE [LARGE SCALE GENOMIC DNA]</scope>
    <source>
        <strain evidence="1 2">ATCC 49751</strain>
    </source>
</reference>
<protein>
    <submittedName>
        <fullName evidence="1">Uncharacterized protein</fullName>
    </submittedName>
</protein>
<dbReference type="AlphaFoldDB" id="A0A0W0VXT5"/>